<evidence type="ECO:0000313" key="2">
    <source>
        <dbReference type="Proteomes" id="UP000654452"/>
    </source>
</evidence>
<keyword evidence="2" id="KW-1185">Reference proteome</keyword>
<dbReference type="Proteomes" id="UP000654452">
    <property type="component" value="Unassembled WGS sequence"/>
</dbReference>
<name>A0ABS1I8Z7_9PROT</name>
<accession>A0ABS1I8Z7</accession>
<comment type="caution">
    <text evidence="1">The sequence shown here is derived from an EMBL/GenBank/DDBJ whole genome shotgun (WGS) entry which is preliminary data.</text>
</comment>
<organism evidence="1 2">
    <name type="scientific">Azospirillum aestuarii</name>
    <dbReference type="NCBI Taxonomy" id="2802052"/>
    <lineage>
        <taxon>Bacteria</taxon>
        <taxon>Pseudomonadati</taxon>
        <taxon>Pseudomonadota</taxon>
        <taxon>Alphaproteobacteria</taxon>
        <taxon>Rhodospirillales</taxon>
        <taxon>Azospirillaceae</taxon>
        <taxon>Azospirillum</taxon>
    </lineage>
</organism>
<evidence type="ECO:0000313" key="1">
    <source>
        <dbReference type="EMBL" id="MBK4723523.1"/>
    </source>
</evidence>
<sequence length="119" mass="13073">MMMTTPVRSGAALAACIEDDAIIRVLPAEQSAATMKFVDWLQETLQRWACGQRAAADRRKLDMIVQAAEAMDYRLSLSVQDIFDVVEDLDAALDAGLVLLRGFDRPVIRVHLISKGAAL</sequence>
<protein>
    <submittedName>
        <fullName evidence="1">Uncharacterized protein</fullName>
    </submittedName>
</protein>
<dbReference type="EMBL" id="JAEPIV010000066">
    <property type="protein sequence ID" value="MBK4723523.1"/>
    <property type="molecule type" value="Genomic_DNA"/>
</dbReference>
<proteinExistence type="predicted"/>
<dbReference type="RefSeq" id="WP_200487858.1">
    <property type="nucleotide sequence ID" value="NZ_JAEPIV010000066.1"/>
</dbReference>
<reference evidence="1 2" key="1">
    <citation type="submission" date="2021-01" db="EMBL/GenBank/DDBJ databases">
        <title>Azospirillum sp. YIM DDC1 draft genome.</title>
        <authorList>
            <person name="Wang Y.-X."/>
        </authorList>
    </citation>
    <scope>NUCLEOTIDE SEQUENCE [LARGE SCALE GENOMIC DNA]</scope>
    <source>
        <strain evidence="1 2">YIM DDC1</strain>
    </source>
</reference>
<gene>
    <name evidence="1" type="ORF">JJL56_32290</name>
</gene>